<evidence type="ECO:0000256" key="1">
    <source>
        <dbReference type="ARBA" id="ARBA00022723"/>
    </source>
</evidence>
<feature type="compositionally biased region" description="Basic and acidic residues" evidence="6">
    <location>
        <begin position="1"/>
        <end position="17"/>
    </location>
</feature>
<proteinExistence type="predicted"/>
<dbReference type="EMBL" id="BSXT01000246">
    <property type="protein sequence ID" value="GMF22169.1"/>
    <property type="molecule type" value="Genomic_DNA"/>
</dbReference>
<dbReference type="SUPFAM" id="SSF46689">
    <property type="entry name" value="Homeodomain-like"/>
    <property type="match status" value="1"/>
</dbReference>
<evidence type="ECO:0000256" key="5">
    <source>
        <dbReference type="PROSITE-ProRule" id="PRU00723"/>
    </source>
</evidence>
<dbReference type="GO" id="GO:0030544">
    <property type="term" value="F:Hsp70 protein binding"/>
    <property type="evidence" value="ECO:0007669"/>
    <property type="project" value="InterPro"/>
</dbReference>
<dbReference type="PANTHER" id="PTHR43999:SF1">
    <property type="entry name" value="DNAJ HOMOLOG SUBFAMILY C MEMBER 2"/>
    <property type="match status" value="1"/>
</dbReference>
<accession>A0A9W6TYI2</accession>
<dbReference type="PANTHER" id="PTHR43999">
    <property type="entry name" value="DNAJ HOMOLOG SUBFAMILY C MEMBER 2"/>
    <property type="match status" value="1"/>
</dbReference>
<feature type="domain" description="Myb-like" evidence="7">
    <location>
        <begin position="193"/>
        <end position="249"/>
    </location>
</feature>
<dbReference type="Pfam" id="PF05495">
    <property type="entry name" value="zf-CHY"/>
    <property type="match status" value="1"/>
</dbReference>
<dbReference type="SMART" id="SM00717">
    <property type="entry name" value="SANT"/>
    <property type="match status" value="1"/>
</dbReference>
<dbReference type="InterPro" id="IPR008913">
    <property type="entry name" value="Znf_CHY"/>
</dbReference>
<dbReference type="InterPro" id="IPR009057">
    <property type="entry name" value="Homeodomain-like_sf"/>
</dbReference>
<evidence type="ECO:0000259" key="8">
    <source>
        <dbReference type="PROSITE" id="PS50103"/>
    </source>
</evidence>
<dbReference type="Pfam" id="PF00642">
    <property type="entry name" value="zf-CCCH"/>
    <property type="match status" value="2"/>
</dbReference>
<dbReference type="InterPro" id="IPR037274">
    <property type="entry name" value="Znf_CHY_sf"/>
</dbReference>
<keyword evidence="2 4" id="KW-0863">Zinc-finger</keyword>
<evidence type="ECO:0000313" key="10">
    <source>
        <dbReference type="EMBL" id="GMF22169.1"/>
    </source>
</evidence>
<evidence type="ECO:0000259" key="9">
    <source>
        <dbReference type="PROSITE" id="PS51266"/>
    </source>
</evidence>
<dbReference type="PROSITE" id="PS50103">
    <property type="entry name" value="ZF_C3H1"/>
    <property type="match status" value="2"/>
</dbReference>
<feature type="domain" description="C3H1-type" evidence="8">
    <location>
        <begin position="62"/>
        <end position="89"/>
    </location>
</feature>
<keyword evidence="1 5" id="KW-0479">Metal-binding</keyword>
<dbReference type="InterPro" id="IPR000571">
    <property type="entry name" value="Znf_CCCH"/>
</dbReference>
<dbReference type="Pfam" id="PF00249">
    <property type="entry name" value="Myb_DNA-binding"/>
    <property type="match status" value="1"/>
</dbReference>
<dbReference type="SUPFAM" id="SSF161219">
    <property type="entry name" value="CHY zinc finger-like"/>
    <property type="match status" value="1"/>
</dbReference>
<dbReference type="Gene3D" id="4.10.1000.10">
    <property type="entry name" value="Zinc finger, CCCH-type"/>
    <property type="match status" value="2"/>
</dbReference>
<evidence type="ECO:0000259" key="7">
    <source>
        <dbReference type="PROSITE" id="PS50090"/>
    </source>
</evidence>
<evidence type="ECO:0000313" key="11">
    <source>
        <dbReference type="Proteomes" id="UP001165121"/>
    </source>
</evidence>
<dbReference type="PROSITE" id="PS50090">
    <property type="entry name" value="MYB_LIKE"/>
    <property type="match status" value="1"/>
</dbReference>
<dbReference type="InterPro" id="IPR001005">
    <property type="entry name" value="SANT/Myb"/>
</dbReference>
<evidence type="ECO:0000256" key="4">
    <source>
        <dbReference type="PROSITE-ProRule" id="PRU00601"/>
    </source>
</evidence>
<feature type="region of interest" description="Disordered" evidence="6">
    <location>
        <begin position="106"/>
        <end position="135"/>
    </location>
</feature>
<organism evidence="10 11">
    <name type="scientific">Phytophthora fragariaefolia</name>
    <dbReference type="NCBI Taxonomy" id="1490495"/>
    <lineage>
        <taxon>Eukaryota</taxon>
        <taxon>Sar</taxon>
        <taxon>Stramenopiles</taxon>
        <taxon>Oomycota</taxon>
        <taxon>Peronosporomycetes</taxon>
        <taxon>Peronosporales</taxon>
        <taxon>Peronosporaceae</taxon>
        <taxon>Phytophthora</taxon>
    </lineage>
</organism>
<dbReference type="SUPFAM" id="SSF90229">
    <property type="entry name" value="CCCH zinc finger"/>
    <property type="match status" value="2"/>
</dbReference>
<dbReference type="CDD" id="cd00167">
    <property type="entry name" value="SANT"/>
    <property type="match status" value="1"/>
</dbReference>
<dbReference type="Gene3D" id="1.10.10.60">
    <property type="entry name" value="Homeodomain-like"/>
    <property type="match status" value="1"/>
</dbReference>
<dbReference type="InterPro" id="IPR036855">
    <property type="entry name" value="Znf_CCCH_sf"/>
</dbReference>
<dbReference type="GO" id="GO:0006450">
    <property type="term" value="P:regulation of translational fidelity"/>
    <property type="evidence" value="ECO:0007669"/>
    <property type="project" value="InterPro"/>
</dbReference>
<feature type="region of interest" description="Disordered" evidence="6">
    <location>
        <begin position="1"/>
        <end position="47"/>
    </location>
</feature>
<dbReference type="PROSITE" id="PS51266">
    <property type="entry name" value="ZF_CHY"/>
    <property type="match status" value="1"/>
</dbReference>
<feature type="zinc finger region" description="C3H1-type" evidence="5">
    <location>
        <begin position="62"/>
        <end position="89"/>
    </location>
</feature>
<comment type="caution">
    <text evidence="10">The sequence shown here is derived from an EMBL/GenBank/DDBJ whole genome shotgun (WGS) entry which is preliminary data.</text>
</comment>
<dbReference type="AlphaFoldDB" id="A0A9W6TYI2"/>
<dbReference type="SMART" id="SM00356">
    <property type="entry name" value="ZnF_C3H1"/>
    <property type="match status" value="2"/>
</dbReference>
<gene>
    <name evidence="10" type="ORF">Pfra01_000319000</name>
</gene>
<dbReference type="GO" id="GO:0043022">
    <property type="term" value="F:ribosome binding"/>
    <property type="evidence" value="ECO:0007669"/>
    <property type="project" value="InterPro"/>
</dbReference>
<dbReference type="GO" id="GO:0008270">
    <property type="term" value="F:zinc ion binding"/>
    <property type="evidence" value="ECO:0007669"/>
    <property type="project" value="UniProtKB-KW"/>
</dbReference>
<keyword evidence="11" id="KW-1185">Reference proteome</keyword>
<name>A0A9W6TYI2_9STRA</name>
<dbReference type="GO" id="GO:0005829">
    <property type="term" value="C:cytosol"/>
    <property type="evidence" value="ECO:0007669"/>
    <property type="project" value="TreeGrafter"/>
</dbReference>
<dbReference type="Proteomes" id="UP001165121">
    <property type="component" value="Unassembled WGS sequence"/>
</dbReference>
<dbReference type="GO" id="GO:0051083">
    <property type="term" value="P:'de novo' cotranslational protein folding"/>
    <property type="evidence" value="ECO:0007669"/>
    <property type="project" value="InterPro"/>
</dbReference>
<protein>
    <submittedName>
        <fullName evidence="10">Unnamed protein product</fullName>
    </submittedName>
</protein>
<evidence type="ECO:0000256" key="2">
    <source>
        <dbReference type="ARBA" id="ARBA00022771"/>
    </source>
</evidence>
<sequence length="601" mass="67476">MSDVKNESKHHNADKNVRCALDVSDPSTDKMPTNTASHAEEGMALDDGGQIVKASMKTPKRQRGQRLCRFFARGLCTDGDKCKFSHEKRFKKSKKTNCDAKSDAIVASGPESSEPAQHPDVSKSAAAQEPKKRNTRARKCRFFARNECRSGDRCKFSHEITRAPTDTKHKPRRGVVVQIGTPSQPVIVIPNEHNDKDNDEWTNVQQYALDLALRKYPASMDKKKRWKSIASEVGGRTLNECIDRYRMLSDLVRRGIDITAGAEQVVDSRITPPEERIAIGTEPEVKGTQICLEDLFMHKVGTVVVHRLACQVQCDNCPHTFDAILNLDSAEIQKWCPRCSVLHHVVMRPVFAHTQSNVLAYVDADNCSIVDVLPSDMLATCLGCGCEAMLERVAPRQRSEHACFACHTKLALMTRRFLAKQLERSIQKRYHLPDGTAVTTVISKKTVKPVVQNLTLGEPLPRNGTCDHYKHSLRWFRFQCCGKAFPCNVCHDLSDCPEANLGKIASRMICGLCSKEQSSSVKVCTCGNDVGSKRSATHHWEGGKGCRNYTLMSRWDKQKYRGQNKTESTKVNRVGLEGKMRRENAHWDMEPRYTMAGVCFP</sequence>
<feature type="domain" description="CHY-type" evidence="9">
    <location>
        <begin position="459"/>
        <end position="528"/>
    </location>
</feature>
<feature type="zinc finger region" description="C3H1-type" evidence="5">
    <location>
        <begin position="134"/>
        <end position="161"/>
    </location>
</feature>
<keyword evidence="3 5" id="KW-0862">Zinc</keyword>
<dbReference type="OrthoDB" id="10253329at2759"/>
<evidence type="ECO:0000256" key="6">
    <source>
        <dbReference type="SAM" id="MobiDB-lite"/>
    </source>
</evidence>
<feature type="domain" description="C3H1-type" evidence="8">
    <location>
        <begin position="134"/>
        <end position="161"/>
    </location>
</feature>
<reference evidence="10" key="1">
    <citation type="submission" date="2023-04" db="EMBL/GenBank/DDBJ databases">
        <title>Phytophthora fragariaefolia NBRC 109709.</title>
        <authorList>
            <person name="Ichikawa N."/>
            <person name="Sato H."/>
            <person name="Tonouchi N."/>
        </authorList>
    </citation>
    <scope>NUCLEOTIDE SEQUENCE</scope>
    <source>
        <strain evidence="10">NBRC 109709</strain>
    </source>
</reference>
<evidence type="ECO:0000256" key="3">
    <source>
        <dbReference type="ARBA" id="ARBA00022833"/>
    </source>
</evidence>
<dbReference type="InterPro" id="IPR044634">
    <property type="entry name" value="Zuotin/DnaJC2"/>
</dbReference>